<reference evidence="5 6" key="1">
    <citation type="submission" date="2018-03" db="EMBL/GenBank/DDBJ databases">
        <title>Draft genome sequence of Rohu Carp (Labeo rohita).</title>
        <authorList>
            <person name="Das P."/>
            <person name="Kushwaha B."/>
            <person name="Joshi C.G."/>
            <person name="Kumar D."/>
            <person name="Nagpure N.S."/>
            <person name="Sahoo L."/>
            <person name="Das S.P."/>
            <person name="Bit A."/>
            <person name="Patnaik S."/>
            <person name="Meher P.K."/>
            <person name="Jayasankar P."/>
            <person name="Koringa P.G."/>
            <person name="Patel N.V."/>
            <person name="Hinsu A.T."/>
            <person name="Kumar R."/>
            <person name="Pandey M."/>
            <person name="Agarwal S."/>
            <person name="Srivastava S."/>
            <person name="Singh M."/>
            <person name="Iquebal M.A."/>
            <person name="Jaiswal S."/>
            <person name="Angadi U.B."/>
            <person name="Kumar N."/>
            <person name="Raza M."/>
            <person name="Shah T.M."/>
            <person name="Rai A."/>
            <person name="Jena J.K."/>
        </authorList>
    </citation>
    <scope>NUCLEOTIDE SEQUENCE [LARGE SCALE GENOMIC DNA]</scope>
    <source>
        <strain evidence="5">DASCIFA01</strain>
        <tissue evidence="5">Testis</tissue>
    </source>
</reference>
<evidence type="ECO:0000259" key="3">
    <source>
        <dbReference type="PROSITE" id="PS50011"/>
    </source>
</evidence>
<proteinExistence type="predicted"/>
<evidence type="ECO:0000313" key="6">
    <source>
        <dbReference type="Proteomes" id="UP000290572"/>
    </source>
</evidence>
<feature type="coiled-coil region" evidence="1">
    <location>
        <begin position="132"/>
        <end position="197"/>
    </location>
</feature>
<dbReference type="GO" id="GO:0016567">
    <property type="term" value="P:protein ubiquitination"/>
    <property type="evidence" value="ECO:0007669"/>
    <property type="project" value="TreeGrafter"/>
</dbReference>
<dbReference type="InterPro" id="IPR000719">
    <property type="entry name" value="Prot_kinase_dom"/>
</dbReference>
<evidence type="ECO:0000256" key="2">
    <source>
        <dbReference type="SAM" id="MobiDB-lite"/>
    </source>
</evidence>
<dbReference type="InterPro" id="IPR006575">
    <property type="entry name" value="RWD_dom"/>
</dbReference>
<dbReference type="Pfam" id="PF00069">
    <property type="entry name" value="Pkinase"/>
    <property type="match status" value="1"/>
</dbReference>
<keyword evidence="5" id="KW-0418">Kinase</keyword>
<dbReference type="Pfam" id="PF05773">
    <property type="entry name" value="RWD"/>
    <property type="match status" value="1"/>
</dbReference>
<dbReference type="GO" id="GO:0005634">
    <property type="term" value="C:nucleus"/>
    <property type="evidence" value="ECO:0007669"/>
    <property type="project" value="TreeGrafter"/>
</dbReference>
<dbReference type="SMART" id="SM00591">
    <property type="entry name" value="RWD"/>
    <property type="match status" value="1"/>
</dbReference>
<accession>A0A498LDW9</accession>
<keyword evidence="1" id="KW-0175">Coiled coil</keyword>
<dbReference type="SUPFAM" id="SSF54495">
    <property type="entry name" value="UBC-like"/>
    <property type="match status" value="1"/>
</dbReference>
<dbReference type="AlphaFoldDB" id="A0A498LDW9"/>
<dbReference type="Proteomes" id="UP000290572">
    <property type="component" value="Unassembled WGS sequence"/>
</dbReference>
<dbReference type="InterPro" id="IPR011009">
    <property type="entry name" value="Kinase-like_dom_sf"/>
</dbReference>
<dbReference type="FunFam" id="3.10.110.10:FF:000057">
    <property type="entry name" value="eukaryotic translation initiation factor 2-alpha kinase 4"/>
    <property type="match status" value="1"/>
</dbReference>
<evidence type="ECO:0000259" key="4">
    <source>
        <dbReference type="PROSITE" id="PS50908"/>
    </source>
</evidence>
<dbReference type="SUPFAM" id="SSF56112">
    <property type="entry name" value="Protein kinase-like (PK-like)"/>
    <property type="match status" value="1"/>
</dbReference>
<keyword evidence="6" id="KW-1185">Reference proteome</keyword>
<dbReference type="Gene3D" id="1.10.510.10">
    <property type="entry name" value="Transferase(Phosphotransferase) domain 1"/>
    <property type="match status" value="1"/>
</dbReference>
<dbReference type="FunFam" id="1.10.510.10:FF:000353">
    <property type="entry name" value="Eukaryotic translation initiation factor 2-alpha kinase 4"/>
    <property type="match status" value="1"/>
</dbReference>
<dbReference type="GO" id="GO:0061630">
    <property type="term" value="F:ubiquitin protein ligase activity"/>
    <property type="evidence" value="ECO:0007669"/>
    <property type="project" value="InterPro"/>
</dbReference>
<dbReference type="EMBL" id="QBIY01013397">
    <property type="protein sequence ID" value="RXN05613.1"/>
    <property type="molecule type" value="Genomic_DNA"/>
</dbReference>
<evidence type="ECO:0000256" key="1">
    <source>
        <dbReference type="SAM" id="Coils"/>
    </source>
</evidence>
<comment type="caution">
    <text evidence="5">The sequence shown here is derived from an EMBL/GenBank/DDBJ whole genome shotgun (WGS) entry which is preliminary data.</text>
</comment>
<dbReference type="GO" id="GO:0004672">
    <property type="term" value="F:protein kinase activity"/>
    <property type="evidence" value="ECO:0007669"/>
    <property type="project" value="InterPro"/>
</dbReference>
<organism evidence="5 6">
    <name type="scientific">Labeo rohita</name>
    <name type="common">Indian major carp</name>
    <name type="synonym">Cyprinus rohita</name>
    <dbReference type="NCBI Taxonomy" id="84645"/>
    <lineage>
        <taxon>Eukaryota</taxon>
        <taxon>Metazoa</taxon>
        <taxon>Chordata</taxon>
        <taxon>Craniata</taxon>
        <taxon>Vertebrata</taxon>
        <taxon>Euteleostomi</taxon>
        <taxon>Actinopterygii</taxon>
        <taxon>Neopterygii</taxon>
        <taxon>Teleostei</taxon>
        <taxon>Ostariophysi</taxon>
        <taxon>Cypriniformes</taxon>
        <taxon>Cyprinidae</taxon>
        <taxon>Labeoninae</taxon>
        <taxon>Labeonini</taxon>
        <taxon>Labeo</taxon>
    </lineage>
</organism>
<feature type="region of interest" description="Disordered" evidence="2">
    <location>
        <begin position="199"/>
        <end position="248"/>
    </location>
</feature>
<dbReference type="Gene3D" id="3.10.110.10">
    <property type="entry name" value="Ubiquitin Conjugating Enzyme"/>
    <property type="match status" value="1"/>
</dbReference>
<evidence type="ECO:0000313" key="5">
    <source>
        <dbReference type="EMBL" id="RXN05613.1"/>
    </source>
</evidence>
<keyword evidence="5" id="KW-0808">Transferase</keyword>
<feature type="compositionally biased region" description="Basic residues" evidence="2">
    <location>
        <begin position="226"/>
        <end position="240"/>
    </location>
</feature>
<dbReference type="PANTHER" id="PTHR13198:SF4">
    <property type="entry name" value="E3 UBIQUITIN-PROTEIN LIGASE RNF25"/>
    <property type="match status" value="1"/>
</dbReference>
<dbReference type="PROSITE" id="PS50011">
    <property type="entry name" value="PROTEIN_KINASE_DOM"/>
    <property type="match status" value="1"/>
</dbReference>
<dbReference type="InterPro" id="IPR039133">
    <property type="entry name" value="RNF25"/>
</dbReference>
<sequence>MNDYSLQQENELEALASIYGEDFRDIRPQHPWKVKLPPEVYLYLRPKGLSYGQTSYVSVDLEVKCPPTYPDVPPELDLKNAKGLSHDKLQQLHTELNKLAKDRCGEVMIYELADFVQGFLTEHNVPPSSSFHEEMLKNQRRQQERLALEEQQKIDQRRKQEEQMQNEILAEIQRREEERREERRKKEIAKLERLESAAVTVPPALERQASASSGSPVDPSDGKKALMNRRRTTSSSRHRRDTYNEDNARQQEVLHFSSSFLGEVVVHRGKCIGESERLGRSVYYAFNSTSGDFAVVYEWILRWKSVGKFFTTQEKEKIEKCKKQIHGVESELNSLLKLSHPHLVHYQALSCTERDDCLVVDLLAEHVPGSSLARVLSGGAPVPVDQLRRHAVQLVSALDYLHANSVVHKQLNPSCVLLDSQGDVRLADYSLAKRLADVCKEDIFEQGHVRFSEDALPTRFGKKGDVWSLGLLLLALAQGREVKEYPVTLPSNLPTDLHDFLDK</sequence>
<dbReference type="STRING" id="84645.A0A498LDW9"/>
<dbReference type="InterPro" id="IPR016135">
    <property type="entry name" value="UBQ-conjugating_enzyme/RWD"/>
</dbReference>
<dbReference type="PANTHER" id="PTHR13198">
    <property type="entry name" value="RING FINGER PROTEIN 25"/>
    <property type="match status" value="1"/>
</dbReference>
<feature type="domain" description="RWD" evidence="4">
    <location>
        <begin position="10"/>
        <end position="123"/>
    </location>
</feature>
<dbReference type="CDD" id="cd23823">
    <property type="entry name" value="RWD_GCN2"/>
    <property type="match status" value="1"/>
</dbReference>
<name>A0A498LDW9_LABRO</name>
<gene>
    <name evidence="5" type="ORF">ROHU_035593</name>
</gene>
<dbReference type="PROSITE" id="PS50908">
    <property type="entry name" value="RWD"/>
    <property type="match status" value="1"/>
</dbReference>
<dbReference type="CDD" id="cd14012">
    <property type="entry name" value="PK_eIF2AK_GCN2_rpt1"/>
    <property type="match status" value="1"/>
</dbReference>
<feature type="domain" description="Protein kinase" evidence="3">
    <location>
        <begin position="282"/>
        <end position="503"/>
    </location>
</feature>
<dbReference type="GO" id="GO:0005524">
    <property type="term" value="F:ATP binding"/>
    <property type="evidence" value="ECO:0007669"/>
    <property type="project" value="InterPro"/>
</dbReference>
<protein>
    <submittedName>
        <fullName evidence="5">eIF-2-alpha kinase GCN2</fullName>
    </submittedName>
</protein>